<evidence type="ECO:0000313" key="4">
    <source>
        <dbReference type="Proteomes" id="UP000009046"/>
    </source>
</evidence>
<reference evidence="2" key="2">
    <citation type="submission" date="2007-04" db="EMBL/GenBank/DDBJ databases">
        <title>The genome of the human body louse.</title>
        <authorList>
            <consortium name="The Human Body Louse Genome Consortium"/>
            <person name="Kirkness E."/>
            <person name="Walenz B."/>
            <person name="Hass B."/>
            <person name="Bruggner R."/>
            <person name="Strausberg R."/>
        </authorList>
    </citation>
    <scope>NUCLEOTIDE SEQUENCE</scope>
    <source>
        <strain evidence="2">USDA</strain>
    </source>
</reference>
<dbReference type="EnsemblMetazoa" id="PHUM515980-RA">
    <property type="protein sequence ID" value="PHUM515980-PA"/>
    <property type="gene ID" value="PHUM515980"/>
</dbReference>
<evidence type="ECO:0000256" key="1">
    <source>
        <dbReference type="SAM" id="MobiDB-lite"/>
    </source>
</evidence>
<dbReference type="InParanoid" id="E0VYM8"/>
<evidence type="ECO:0000313" key="3">
    <source>
        <dbReference type="EnsemblMetazoa" id="PHUM515980-PA"/>
    </source>
</evidence>
<reference evidence="2" key="1">
    <citation type="submission" date="2007-04" db="EMBL/GenBank/DDBJ databases">
        <title>Annotation of Pediculus humanus corporis strain USDA.</title>
        <authorList>
            <person name="Kirkness E."/>
            <person name="Hannick L."/>
            <person name="Hass B."/>
            <person name="Bruggner R."/>
            <person name="Lawson D."/>
            <person name="Bidwell S."/>
            <person name="Joardar V."/>
            <person name="Caler E."/>
            <person name="Walenz B."/>
            <person name="Inman J."/>
            <person name="Schobel S."/>
            <person name="Galinsky K."/>
            <person name="Amedeo P."/>
            <person name="Strausberg R."/>
        </authorList>
    </citation>
    <scope>NUCLEOTIDE SEQUENCE</scope>
    <source>
        <strain evidence="2">USDA</strain>
    </source>
</reference>
<keyword evidence="4" id="KW-1185">Reference proteome</keyword>
<proteinExistence type="predicted"/>
<feature type="compositionally biased region" description="Polar residues" evidence="1">
    <location>
        <begin position="85"/>
        <end position="96"/>
    </location>
</feature>
<dbReference type="HOGENOM" id="CLU_2362230_0_0_1"/>
<organism>
    <name type="scientific">Pediculus humanus subsp. corporis</name>
    <name type="common">Body louse</name>
    <dbReference type="NCBI Taxonomy" id="121224"/>
    <lineage>
        <taxon>Eukaryota</taxon>
        <taxon>Metazoa</taxon>
        <taxon>Ecdysozoa</taxon>
        <taxon>Arthropoda</taxon>
        <taxon>Hexapoda</taxon>
        <taxon>Insecta</taxon>
        <taxon>Pterygota</taxon>
        <taxon>Neoptera</taxon>
        <taxon>Paraneoptera</taxon>
        <taxon>Psocodea</taxon>
        <taxon>Troctomorpha</taxon>
        <taxon>Phthiraptera</taxon>
        <taxon>Anoplura</taxon>
        <taxon>Pediculidae</taxon>
        <taxon>Pediculus</taxon>
    </lineage>
</organism>
<dbReference type="GeneID" id="8233206"/>
<dbReference type="VEuPathDB" id="VectorBase:PHUM515980"/>
<dbReference type="OrthoDB" id="8122975at2759"/>
<dbReference type="CTD" id="8233206"/>
<reference evidence="3" key="3">
    <citation type="submission" date="2021-02" db="UniProtKB">
        <authorList>
            <consortium name="EnsemblMetazoa"/>
        </authorList>
    </citation>
    <scope>IDENTIFICATION</scope>
    <source>
        <strain evidence="3">USDA</strain>
    </source>
</reference>
<accession>E0VYM8</accession>
<evidence type="ECO:0000313" key="2">
    <source>
        <dbReference type="EMBL" id="EEB18484.1"/>
    </source>
</evidence>
<dbReference type="EMBL" id="DS235845">
    <property type="protein sequence ID" value="EEB18484.1"/>
    <property type="molecule type" value="Genomic_DNA"/>
</dbReference>
<gene>
    <name evidence="3" type="primary">8233206</name>
    <name evidence="2" type="ORF">Phum_PHUM515980</name>
</gene>
<dbReference type="Proteomes" id="UP000009046">
    <property type="component" value="Unassembled WGS sequence"/>
</dbReference>
<feature type="region of interest" description="Disordered" evidence="1">
    <location>
        <begin position="75"/>
        <end position="96"/>
    </location>
</feature>
<protein>
    <submittedName>
        <fullName evidence="2 3">Uncharacterized protein</fullName>
    </submittedName>
</protein>
<dbReference type="KEGG" id="phu:Phum_PHUM515980"/>
<dbReference type="EMBL" id="AAZO01006276">
    <property type="status" value="NOT_ANNOTATED_CDS"/>
    <property type="molecule type" value="Genomic_DNA"/>
</dbReference>
<dbReference type="RefSeq" id="XP_002431222.1">
    <property type="nucleotide sequence ID" value="XM_002431177.1"/>
</dbReference>
<dbReference type="AlphaFoldDB" id="E0VYM8"/>
<sequence length="96" mass="11469">MGRKKKKKKKFLFSFSFFNDRKSYRNPSSAFARILCVCCPKPIKRKYQYALRSKPSQKLTRQRLRYATSAGTWSLRRRPMRQRSSESSCNSDQTYI</sequence>
<name>E0VYM8_PEDHC</name>